<organism evidence="12 13">
    <name type="scientific">Trichoderma parareesei</name>
    <name type="common">Filamentous fungus</name>
    <dbReference type="NCBI Taxonomy" id="858221"/>
    <lineage>
        <taxon>Eukaryota</taxon>
        <taxon>Fungi</taxon>
        <taxon>Dikarya</taxon>
        <taxon>Ascomycota</taxon>
        <taxon>Pezizomycotina</taxon>
        <taxon>Sordariomycetes</taxon>
        <taxon>Hypocreomycetidae</taxon>
        <taxon>Hypocreales</taxon>
        <taxon>Hypocreaceae</taxon>
        <taxon>Trichoderma</taxon>
    </lineage>
</organism>
<evidence type="ECO:0000256" key="4">
    <source>
        <dbReference type="ARBA" id="ARBA00022617"/>
    </source>
</evidence>
<evidence type="ECO:0000256" key="10">
    <source>
        <dbReference type="ARBA" id="ARBA00023033"/>
    </source>
</evidence>
<dbReference type="PANTHER" id="PTHR46206">
    <property type="entry name" value="CYTOCHROME P450"/>
    <property type="match status" value="1"/>
</dbReference>
<dbReference type="Pfam" id="PF00067">
    <property type="entry name" value="p450"/>
    <property type="match status" value="1"/>
</dbReference>
<keyword evidence="8" id="KW-0560">Oxidoreductase</keyword>
<keyword evidence="4" id="KW-0349">Heme</keyword>
<dbReference type="GO" id="GO:0016705">
    <property type="term" value="F:oxidoreductase activity, acting on paired donors, with incorporation or reduction of molecular oxygen"/>
    <property type="evidence" value="ECO:0007669"/>
    <property type="project" value="InterPro"/>
</dbReference>
<accession>A0A2H2ZI57</accession>
<sequence>MATEIQDYSQADSFPRNVDKLPLLDSFIRESIRTTNSDSITCRRKALIPYTFSDGSYLNRGDWACVPQRAMMQDSTRYTDANRFDGFRFARQNALLRQQRQSADVPGQKESNLTDASPDWPIWGFGNAAW</sequence>
<evidence type="ECO:0000256" key="5">
    <source>
        <dbReference type="ARBA" id="ARBA00022692"/>
    </source>
</evidence>
<dbReference type="EMBL" id="LFMI01000602">
    <property type="protein sequence ID" value="OTA05428.1"/>
    <property type="molecule type" value="Genomic_DNA"/>
</dbReference>
<evidence type="ECO:0000256" key="3">
    <source>
        <dbReference type="ARBA" id="ARBA00010617"/>
    </source>
</evidence>
<comment type="cofactor">
    <cofactor evidence="1">
        <name>heme</name>
        <dbReference type="ChEBI" id="CHEBI:30413"/>
    </cofactor>
</comment>
<dbReference type="AlphaFoldDB" id="A0A2H2ZI57"/>
<keyword evidence="5" id="KW-0812">Transmembrane</keyword>
<evidence type="ECO:0000256" key="11">
    <source>
        <dbReference type="ARBA" id="ARBA00023136"/>
    </source>
</evidence>
<keyword evidence="11" id="KW-0472">Membrane</keyword>
<dbReference type="OrthoDB" id="1844152at2759"/>
<gene>
    <name evidence="12" type="ORF">A9Z42_0061040</name>
</gene>
<comment type="subcellular location">
    <subcellularLocation>
        <location evidence="2">Membrane</location>
    </subcellularLocation>
</comment>
<name>A0A2H2ZI57_TRIPA</name>
<keyword evidence="6" id="KW-0479">Metal-binding</keyword>
<evidence type="ECO:0000256" key="6">
    <source>
        <dbReference type="ARBA" id="ARBA00022723"/>
    </source>
</evidence>
<evidence type="ECO:0000313" key="13">
    <source>
        <dbReference type="Proteomes" id="UP000219286"/>
    </source>
</evidence>
<dbReference type="GO" id="GO:0020037">
    <property type="term" value="F:heme binding"/>
    <property type="evidence" value="ECO:0007669"/>
    <property type="project" value="InterPro"/>
</dbReference>
<dbReference type="Gene3D" id="1.10.630.10">
    <property type="entry name" value="Cytochrome P450"/>
    <property type="match status" value="1"/>
</dbReference>
<comment type="similarity">
    <text evidence="3">Belongs to the cytochrome P450 family.</text>
</comment>
<dbReference type="InterPro" id="IPR001128">
    <property type="entry name" value="Cyt_P450"/>
</dbReference>
<dbReference type="GO" id="GO:0016020">
    <property type="term" value="C:membrane"/>
    <property type="evidence" value="ECO:0007669"/>
    <property type="project" value="UniProtKB-SubCell"/>
</dbReference>
<reference evidence="12 13" key="1">
    <citation type="journal article" date="2015" name="Genome Announc.">
        <title>Genome sequence and annotation of Trichoderma parareesei, the ancestor of the cellulase producer Trichoderma reesei.</title>
        <authorList>
            <person name="Yang D."/>
            <person name="Pomraning K."/>
            <person name="Kopchinskiy A."/>
            <person name="Karimi Aghcheh R."/>
            <person name="Atanasova L."/>
            <person name="Chenthamara K."/>
            <person name="Baker S.E."/>
            <person name="Zhang R."/>
            <person name="Shen Q."/>
            <person name="Freitag M."/>
            <person name="Kubicek C.P."/>
            <person name="Druzhinina I.S."/>
        </authorList>
    </citation>
    <scope>NUCLEOTIDE SEQUENCE [LARGE SCALE GENOMIC DNA]</scope>
    <source>
        <strain evidence="12 13">CBS 125925</strain>
    </source>
</reference>
<dbReference type="PANTHER" id="PTHR46206:SF5">
    <property type="entry name" value="P450, PUTATIVE (EUROFUNG)-RELATED"/>
    <property type="match status" value="1"/>
</dbReference>
<evidence type="ECO:0000256" key="8">
    <source>
        <dbReference type="ARBA" id="ARBA00023002"/>
    </source>
</evidence>
<protein>
    <submittedName>
        <fullName evidence="12">Uncharacterized protein</fullName>
    </submittedName>
</protein>
<dbReference type="GO" id="GO:0005506">
    <property type="term" value="F:iron ion binding"/>
    <property type="evidence" value="ECO:0007669"/>
    <property type="project" value="InterPro"/>
</dbReference>
<dbReference type="Proteomes" id="UP000219286">
    <property type="component" value="Unassembled WGS sequence"/>
</dbReference>
<comment type="caution">
    <text evidence="12">The sequence shown here is derived from an EMBL/GenBank/DDBJ whole genome shotgun (WGS) entry which is preliminary data.</text>
</comment>
<evidence type="ECO:0000256" key="7">
    <source>
        <dbReference type="ARBA" id="ARBA00022989"/>
    </source>
</evidence>
<keyword evidence="10" id="KW-0503">Monooxygenase</keyword>
<evidence type="ECO:0000256" key="9">
    <source>
        <dbReference type="ARBA" id="ARBA00023004"/>
    </source>
</evidence>
<dbReference type="InterPro" id="IPR036396">
    <property type="entry name" value="Cyt_P450_sf"/>
</dbReference>
<evidence type="ECO:0000313" key="12">
    <source>
        <dbReference type="EMBL" id="OTA05428.1"/>
    </source>
</evidence>
<keyword evidence="7" id="KW-1133">Transmembrane helix</keyword>
<keyword evidence="13" id="KW-1185">Reference proteome</keyword>
<dbReference type="SUPFAM" id="SSF48264">
    <property type="entry name" value="Cytochrome P450"/>
    <property type="match status" value="1"/>
</dbReference>
<dbReference type="GO" id="GO:0004497">
    <property type="term" value="F:monooxygenase activity"/>
    <property type="evidence" value="ECO:0007669"/>
    <property type="project" value="UniProtKB-KW"/>
</dbReference>
<proteinExistence type="inferred from homology"/>
<evidence type="ECO:0000256" key="2">
    <source>
        <dbReference type="ARBA" id="ARBA00004370"/>
    </source>
</evidence>
<keyword evidence="9" id="KW-0408">Iron</keyword>
<evidence type="ECO:0000256" key="1">
    <source>
        <dbReference type="ARBA" id="ARBA00001971"/>
    </source>
</evidence>